<organism evidence="2 3">
    <name type="scientific">Escherichia coli</name>
    <dbReference type="NCBI Taxonomy" id="562"/>
    <lineage>
        <taxon>Bacteria</taxon>
        <taxon>Pseudomonadati</taxon>
        <taxon>Pseudomonadota</taxon>
        <taxon>Gammaproteobacteria</taxon>
        <taxon>Enterobacterales</taxon>
        <taxon>Enterobacteriaceae</taxon>
        <taxon>Escherichia</taxon>
    </lineage>
</organism>
<reference evidence="2 3" key="1">
    <citation type="submission" date="2018-06" db="EMBL/GenBank/DDBJ databases">
        <authorList>
            <consortium name="Pathogen Informatics"/>
            <person name="Doyle S."/>
        </authorList>
    </citation>
    <scope>NUCLEOTIDE SEQUENCE [LARGE SCALE GENOMIC DNA]</scope>
    <source>
        <strain evidence="2 3">NCTC9962</strain>
    </source>
</reference>
<dbReference type="InterPro" id="IPR009057">
    <property type="entry name" value="Homeodomain-like_sf"/>
</dbReference>
<keyword evidence="2" id="KW-0238">DNA-binding</keyword>
<dbReference type="SUPFAM" id="SSF46689">
    <property type="entry name" value="Homeodomain-like"/>
    <property type="match status" value="1"/>
</dbReference>
<name>A0A377D212_ECOLX</name>
<dbReference type="InterPro" id="IPR030828">
    <property type="entry name" value="HTH_TyrR"/>
</dbReference>
<dbReference type="Proteomes" id="UP000254052">
    <property type="component" value="Unassembled WGS sequence"/>
</dbReference>
<dbReference type="Pfam" id="PF18024">
    <property type="entry name" value="HTH_50"/>
    <property type="match status" value="1"/>
</dbReference>
<gene>
    <name evidence="2" type="primary">tyrR_2</name>
    <name evidence="2" type="ORF">NCTC9962_06268</name>
</gene>
<dbReference type="AlphaFoldDB" id="A0A377D212"/>
<evidence type="ECO:0000313" key="3">
    <source>
        <dbReference type="Proteomes" id="UP000254052"/>
    </source>
</evidence>
<dbReference type="EMBL" id="UGED01000017">
    <property type="protein sequence ID" value="STM14861.1"/>
    <property type="molecule type" value="Genomic_DNA"/>
</dbReference>
<evidence type="ECO:0000313" key="2">
    <source>
        <dbReference type="EMBL" id="STM14861.1"/>
    </source>
</evidence>
<evidence type="ECO:0000259" key="1">
    <source>
        <dbReference type="Pfam" id="PF18024"/>
    </source>
</evidence>
<feature type="domain" description="TyrR-like helix-turn-helix" evidence="1">
    <location>
        <begin position="26"/>
        <end position="60"/>
    </location>
</feature>
<dbReference type="NCBIfam" id="TIGR04381">
    <property type="entry name" value="HTH_TypR"/>
    <property type="match status" value="1"/>
</dbReference>
<protein>
    <submittedName>
        <fullName evidence="2">DNA-binding transcriptional regulator TyrR</fullName>
    </submittedName>
</protein>
<sequence>MSWRPQDILLPDYDAATVAVGEDAMEGSLDEITSRFERSVLTQLYRNYPSTRKLAKRLGVHIPRLPISCGNMV</sequence>
<accession>A0A377D212</accession>
<dbReference type="Gene3D" id="1.10.10.60">
    <property type="entry name" value="Homeodomain-like"/>
    <property type="match status" value="1"/>
</dbReference>
<dbReference type="GO" id="GO:0003677">
    <property type="term" value="F:DNA binding"/>
    <property type="evidence" value="ECO:0007669"/>
    <property type="project" value="UniProtKB-KW"/>
</dbReference>
<proteinExistence type="predicted"/>